<gene>
    <name evidence="3" type="ORF">PLEPLA_LOCUS3362</name>
</gene>
<dbReference type="PANTHER" id="PTHR46386:SF1">
    <property type="entry name" value="NUCLEAR BODY PROTEIN SP140-LIKE PROTEIN"/>
    <property type="match status" value="1"/>
</dbReference>
<evidence type="ECO:0000259" key="2">
    <source>
        <dbReference type="PROSITE" id="PS51414"/>
    </source>
</evidence>
<dbReference type="PANTHER" id="PTHR46386">
    <property type="entry name" value="NUCLEAR BODY PROTEIN SP140"/>
    <property type="match status" value="1"/>
</dbReference>
<dbReference type="InterPro" id="IPR043563">
    <property type="entry name" value="Sp110/Sp140/Sp140L-like"/>
</dbReference>
<comment type="caution">
    <text evidence="3">The sequence shown here is derived from an EMBL/GenBank/DDBJ whole genome shotgun (WGS) entry which is preliminary data.</text>
</comment>
<reference evidence="3" key="1">
    <citation type="submission" date="2020-03" db="EMBL/GenBank/DDBJ databases">
        <authorList>
            <person name="Weist P."/>
        </authorList>
    </citation>
    <scope>NUCLEOTIDE SEQUENCE</scope>
</reference>
<dbReference type="AlphaFoldDB" id="A0A9N7TNT3"/>
<feature type="region of interest" description="Disordered" evidence="1">
    <location>
        <begin position="115"/>
        <end position="188"/>
    </location>
</feature>
<organism evidence="3 4">
    <name type="scientific">Pleuronectes platessa</name>
    <name type="common">European plaice</name>
    <dbReference type="NCBI Taxonomy" id="8262"/>
    <lineage>
        <taxon>Eukaryota</taxon>
        <taxon>Metazoa</taxon>
        <taxon>Chordata</taxon>
        <taxon>Craniata</taxon>
        <taxon>Vertebrata</taxon>
        <taxon>Euteleostomi</taxon>
        <taxon>Actinopterygii</taxon>
        <taxon>Neopterygii</taxon>
        <taxon>Teleostei</taxon>
        <taxon>Neoteleostei</taxon>
        <taxon>Acanthomorphata</taxon>
        <taxon>Carangaria</taxon>
        <taxon>Pleuronectiformes</taxon>
        <taxon>Pleuronectoidei</taxon>
        <taxon>Pleuronectidae</taxon>
        <taxon>Pleuronectes</taxon>
    </lineage>
</organism>
<keyword evidence="4" id="KW-1185">Reference proteome</keyword>
<dbReference type="PROSITE" id="PS51414">
    <property type="entry name" value="HSR"/>
    <property type="match status" value="1"/>
</dbReference>
<feature type="domain" description="HSR" evidence="2">
    <location>
        <begin position="1"/>
        <end position="109"/>
    </location>
</feature>
<proteinExistence type="predicted"/>
<dbReference type="GO" id="GO:0005634">
    <property type="term" value="C:nucleus"/>
    <property type="evidence" value="ECO:0007669"/>
    <property type="project" value="InterPro"/>
</dbReference>
<dbReference type="Proteomes" id="UP001153269">
    <property type="component" value="Unassembled WGS sequence"/>
</dbReference>
<evidence type="ECO:0000313" key="4">
    <source>
        <dbReference type="Proteomes" id="UP001153269"/>
    </source>
</evidence>
<name>A0A9N7TNT3_PLEPL</name>
<dbReference type="Pfam" id="PF03172">
    <property type="entry name" value="HSR"/>
    <property type="match status" value="1"/>
</dbReference>
<accession>A0A9N7TNT3</accession>
<dbReference type="InterPro" id="IPR004865">
    <property type="entry name" value="HSR_dom"/>
</dbReference>
<sequence length="278" mass="32513">MDPLDFLKPEELLRFFHCNKTVMSCMENPHTFLRQLRDHDLIPEDTYKKVIRMKKKEIMKTALYDVLDWVERERSQHINRFWRCVFKDTILNDYPTLRLLRNSLMDGSFQFNKQLPEKEKEETDERKKKELSKVEEEEEEQVSSVKKKRKLLTRSMCEDDDEEQHPGPSSQLPPCRRKKTEKLPVASSLSARVTAQSPCASVSCGEQRSHFSAPHENTQRTRLARVHHARAHAAVRDSILVAARIGAEIGFGCLRPAAPKTFSTDQRLRRRSTRLLTR</sequence>
<dbReference type="EMBL" id="CADEAL010000166">
    <property type="protein sequence ID" value="CAB1415644.1"/>
    <property type="molecule type" value="Genomic_DNA"/>
</dbReference>
<evidence type="ECO:0000313" key="3">
    <source>
        <dbReference type="EMBL" id="CAB1415644.1"/>
    </source>
</evidence>
<feature type="compositionally biased region" description="Basic and acidic residues" evidence="1">
    <location>
        <begin position="115"/>
        <end position="134"/>
    </location>
</feature>
<dbReference type="GO" id="GO:0000981">
    <property type="term" value="F:DNA-binding transcription factor activity, RNA polymerase II-specific"/>
    <property type="evidence" value="ECO:0007669"/>
    <property type="project" value="TreeGrafter"/>
</dbReference>
<protein>
    <recommendedName>
        <fullName evidence="2">HSR domain-containing protein</fullName>
    </recommendedName>
</protein>
<evidence type="ECO:0000256" key="1">
    <source>
        <dbReference type="SAM" id="MobiDB-lite"/>
    </source>
</evidence>